<dbReference type="Proteomes" id="UP001154282">
    <property type="component" value="Unassembled WGS sequence"/>
</dbReference>
<comment type="caution">
    <text evidence="2">The sequence shown here is derived from an EMBL/GenBank/DDBJ whole genome shotgun (WGS) entry which is preliminary data.</text>
</comment>
<name>A0AAV0M5W5_9ROSI</name>
<evidence type="ECO:0000313" key="4">
    <source>
        <dbReference type="Proteomes" id="UP001154282"/>
    </source>
</evidence>
<accession>A0AAV0M5W5</accession>
<reference evidence="2" key="1">
    <citation type="submission" date="2022-08" db="EMBL/GenBank/DDBJ databases">
        <authorList>
            <person name="Gutierrez-Valencia J."/>
        </authorList>
    </citation>
    <scope>NUCLEOTIDE SEQUENCE</scope>
</reference>
<dbReference type="EMBL" id="CAMGYJ010000008">
    <property type="protein sequence ID" value="CAI0460802.1"/>
    <property type="molecule type" value="Genomic_DNA"/>
</dbReference>
<protein>
    <submittedName>
        <fullName evidence="2">Uncharacterized protein</fullName>
    </submittedName>
</protein>
<evidence type="ECO:0000313" key="2">
    <source>
        <dbReference type="EMBL" id="CAI0441617.1"/>
    </source>
</evidence>
<dbReference type="EMBL" id="CAMGYJ010000007">
    <property type="protein sequence ID" value="CAI0441212.1"/>
    <property type="molecule type" value="Genomic_DNA"/>
</dbReference>
<gene>
    <name evidence="1" type="ORF">LITE_LOCUS26779</name>
    <name evidence="2" type="ORF">LITE_LOCUS26945</name>
    <name evidence="3" type="ORF">LITE_LOCUS34646</name>
</gene>
<keyword evidence="4" id="KW-1185">Reference proteome</keyword>
<dbReference type="EMBL" id="CAMGYJ010000007">
    <property type="protein sequence ID" value="CAI0441617.1"/>
    <property type="molecule type" value="Genomic_DNA"/>
</dbReference>
<evidence type="ECO:0000313" key="3">
    <source>
        <dbReference type="EMBL" id="CAI0460802.1"/>
    </source>
</evidence>
<organism evidence="2 4">
    <name type="scientific">Linum tenue</name>
    <dbReference type="NCBI Taxonomy" id="586396"/>
    <lineage>
        <taxon>Eukaryota</taxon>
        <taxon>Viridiplantae</taxon>
        <taxon>Streptophyta</taxon>
        <taxon>Embryophyta</taxon>
        <taxon>Tracheophyta</taxon>
        <taxon>Spermatophyta</taxon>
        <taxon>Magnoliopsida</taxon>
        <taxon>eudicotyledons</taxon>
        <taxon>Gunneridae</taxon>
        <taxon>Pentapetalae</taxon>
        <taxon>rosids</taxon>
        <taxon>fabids</taxon>
        <taxon>Malpighiales</taxon>
        <taxon>Linaceae</taxon>
        <taxon>Linum</taxon>
    </lineage>
</organism>
<evidence type="ECO:0000313" key="1">
    <source>
        <dbReference type="EMBL" id="CAI0441212.1"/>
    </source>
</evidence>
<sequence length="11" mass="1309">MPKDLLSYLTK</sequence>
<proteinExistence type="predicted"/>